<evidence type="ECO:0000313" key="3">
    <source>
        <dbReference type="Proteomes" id="UP000512184"/>
    </source>
</evidence>
<evidence type="ECO:0000256" key="1">
    <source>
        <dbReference type="SAM" id="Phobius"/>
    </source>
</evidence>
<protein>
    <submittedName>
        <fullName evidence="2">Inclusion membrane protein-39</fullName>
    </submittedName>
</protein>
<keyword evidence="1" id="KW-0812">Transmembrane</keyword>
<accession>A0ABX6IU40</accession>
<dbReference type="Proteomes" id="UP000512184">
    <property type="component" value="Chromosome"/>
</dbReference>
<keyword evidence="1" id="KW-0472">Membrane</keyword>
<evidence type="ECO:0000313" key="2">
    <source>
        <dbReference type="EMBL" id="QHP83434.1"/>
    </source>
</evidence>
<keyword evidence="3" id="KW-1185">Reference proteome</keyword>
<gene>
    <name evidence="2" type="ORF">Chls_559</name>
</gene>
<proteinExistence type="predicted"/>
<sequence length="440" mass="50522">MQGQREKETRKLLAFANILHVAGRKAYATQNNFSALPRKMDEVQTFFFTSKIYFLCSDPILRGFRAIFDCCILLEKKLQFSLFSQKFCLFGAVVNSFNAFFGMLSLAIPNVGGSSEVVGENKQSLEERRQDKESKLEKKLLAIRKRSKCFCPCPLNIPLQTKSLKNAGKFPCSEEELQDIRDLFSSLESFRQQLAQLFFYTPPLNLGWEDFLKFFQAFEKRELGGILFSAGPFESFDKYLYQVNRVRAVPLLVATTVSYALQAYYSYAHRVPFQEKEDFFRLGEAVGVFLKQRKVSITLIYKEILDLDDKKYSELCRGLQQSQIVQGEVFHSLVQEREGLNPISVNYDLMGTIAALSANIDRSYLRFSGSHIFHDDEAAIETLHKGGDVFTFSSLAEFQFSEKRLLHLVDTGRVCPEIIRKKLIKVLLLKKKELFMSPLL</sequence>
<feature type="transmembrane region" description="Helical" evidence="1">
    <location>
        <begin position="87"/>
        <end position="108"/>
    </location>
</feature>
<organism evidence="2 3">
    <name type="scientific">Chlamydia suis</name>
    <dbReference type="NCBI Taxonomy" id="83559"/>
    <lineage>
        <taxon>Bacteria</taxon>
        <taxon>Pseudomonadati</taxon>
        <taxon>Chlamydiota</taxon>
        <taxon>Chlamydiia</taxon>
        <taxon>Chlamydiales</taxon>
        <taxon>Chlamydiaceae</taxon>
        <taxon>Chlamydia/Chlamydophila group</taxon>
        <taxon>Chlamydia</taxon>
    </lineage>
</organism>
<dbReference type="EMBL" id="CP035278">
    <property type="protein sequence ID" value="QHP83434.1"/>
    <property type="molecule type" value="Genomic_DNA"/>
</dbReference>
<name>A0ABX6IU40_9CHLA</name>
<keyword evidence="1" id="KW-1133">Transmembrane helix</keyword>
<reference evidence="2" key="1">
    <citation type="submission" date="2019-01" db="EMBL/GenBank/DDBJ databases">
        <title>Whole genome sequencing and annotation enables comparative genome analysis that reveals unique features of the Chlamydia suis R19 Genome.</title>
        <authorList>
            <person name="Dimond Z.E."/>
        </authorList>
    </citation>
    <scope>NUCLEOTIDE SEQUENCE [LARGE SCALE GENOMIC DNA]</scope>
    <source>
        <strain evidence="2">R19</strain>
    </source>
</reference>